<organism evidence="3 4">
    <name type="scientific">Mycena albidolilacea</name>
    <dbReference type="NCBI Taxonomy" id="1033008"/>
    <lineage>
        <taxon>Eukaryota</taxon>
        <taxon>Fungi</taxon>
        <taxon>Dikarya</taxon>
        <taxon>Basidiomycota</taxon>
        <taxon>Agaricomycotina</taxon>
        <taxon>Agaricomycetes</taxon>
        <taxon>Agaricomycetidae</taxon>
        <taxon>Agaricales</taxon>
        <taxon>Marasmiineae</taxon>
        <taxon>Mycenaceae</taxon>
        <taxon>Mycena</taxon>
    </lineage>
</organism>
<feature type="compositionally biased region" description="Basic and acidic residues" evidence="1">
    <location>
        <begin position="379"/>
        <end position="391"/>
    </location>
</feature>
<evidence type="ECO:0000313" key="3">
    <source>
        <dbReference type="EMBL" id="KAJ7352391.1"/>
    </source>
</evidence>
<dbReference type="Pfam" id="PF14033">
    <property type="entry name" value="DUF4246"/>
    <property type="match status" value="1"/>
</dbReference>
<comment type="caution">
    <text evidence="3">The sequence shown here is derived from an EMBL/GenBank/DDBJ whole genome shotgun (WGS) entry which is preliminary data.</text>
</comment>
<protein>
    <recommendedName>
        <fullName evidence="2">DUF4246 domain-containing protein</fullName>
    </recommendedName>
</protein>
<evidence type="ECO:0000259" key="2">
    <source>
        <dbReference type="Pfam" id="PF14033"/>
    </source>
</evidence>
<dbReference type="InterPro" id="IPR025340">
    <property type="entry name" value="DUF4246"/>
</dbReference>
<accession>A0AAD7A8X8</accession>
<dbReference type="InterPro" id="IPR049192">
    <property type="entry name" value="DUF4246_C"/>
</dbReference>
<evidence type="ECO:0000256" key="1">
    <source>
        <dbReference type="SAM" id="MobiDB-lite"/>
    </source>
</evidence>
<dbReference type="PANTHER" id="PTHR33119">
    <property type="entry name" value="IFI3P"/>
    <property type="match status" value="1"/>
</dbReference>
<gene>
    <name evidence="3" type="ORF">DFH08DRAFT_805641</name>
</gene>
<dbReference type="EMBL" id="JARIHO010000012">
    <property type="protein sequence ID" value="KAJ7352391.1"/>
    <property type="molecule type" value="Genomic_DNA"/>
</dbReference>
<dbReference type="AlphaFoldDB" id="A0AAD7A8X8"/>
<sequence length="583" mass="66427">MCAFRLVAIEAKGRKHGGCDRYLPAALKLNYNELVSLLSVAGLSSFSMGSEFARDSALSPPESLPTDRPSIAAFCDAIRAKKDWFHKILDTTRNLGLKWATEAGIDDPANDGVFPALEELKNEAQRIIFSDFEICLNDHVSSKEPESGLDVQSLDSEILMSLRLWPTLTPLQCKTLPTFIPEAMGRSQKMEATCTLHIESYINGLGPREHHPHLYRLIEKVFLLILPHFRRTLDFEYEHDHSLSDHSTSVFFEISVWRWRERYDFRNENEDAGLKRSAWEKFFENQTAEKNAFKAELEEISKGVPKETDVDATDRTQFATDNTVEAFSFQGRQLKVIVKATNYHLGPGETYEGSWHMEGMSFDVRFRPEVDTDSEDGDDAKSDIDDAKTDSTENYPSDWAHEDDTGLALGRFITLGTVPTINFNVSPGCGTSSGTSRILSFPNWIQHQVGKLSVSENTPDGYIAKRKILCFFLVDDDEEHFDSEDKEYHGITFHKLTNQVLTTFDVPFQARMSNFRTLQFILPFICRRLTGQNLPPELVQHILQSAHWGFSREEAERHCRNLMKDRVIATEESSRNDFSLCEH</sequence>
<dbReference type="PANTHER" id="PTHR33119:SF1">
    <property type="entry name" value="FE2OG DIOXYGENASE DOMAIN-CONTAINING PROTEIN"/>
    <property type="match status" value="1"/>
</dbReference>
<proteinExistence type="predicted"/>
<reference evidence="3" key="1">
    <citation type="submission" date="2023-03" db="EMBL/GenBank/DDBJ databases">
        <title>Massive genome expansion in bonnet fungi (Mycena s.s.) driven by repeated elements and novel gene families across ecological guilds.</title>
        <authorList>
            <consortium name="Lawrence Berkeley National Laboratory"/>
            <person name="Harder C.B."/>
            <person name="Miyauchi S."/>
            <person name="Viragh M."/>
            <person name="Kuo A."/>
            <person name="Thoen E."/>
            <person name="Andreopoulos B."/>
            <person name="Lu D."/>
            <person name="Skrede I."/>
            <person name="Drula E."/>
            <person name="Henrissat B."/>
            <person name="Morin E."/>
            <person name="Kohler A."/>
            <person name="Barry K."/>
            <person name="LaButti K."/>
            <person name="Morin E."/>
            <person name="Salamov A."/>
            <person name="Lipzen A."/>
            <person name="Mereny Z."/>
            <person name="Hegedus B."/>
            <person name="Baldrian P."/>
            <person name="Stursova M."/>
            <person name="Weitz H."/>
            <person name="Taylor A."/>
            <person name="Grigoriev I.V."/>
            <person name="Nagy L.G."/>
            <person name="Martin F."/>
            <person name="Kauserud H."/>
        </authorList>
    </citation>
    <scope>NUCLEOTIDE SEQUENCE</scope>
    <source>
        <strain evidence="3">CBHHK002</strain>
    </source>
</reference>
<name>A0AAD7A8X8_9AGAR</name>
<evidence type="ECO:0000313" key="4">
    <source>
        <dbReference type="Proteomes" id="UP001218218"/>
    </source>
</evidence>
<dbReference type="Proteomes" id="UP001218218">
    <property type="component" value="Unassembled WGS sequence"/>
</dbReference>
<keyword evidence="4" id="KW-1185">Reference proteome</keyword>
<feature type="domain" description="DUF4246" evidence="2">
    <location>
        <begin position="192"/>
        <end position="360"/>
    </location>
</feature>
<feature type="region of interest" description="Disordered" evidence="1">
    <location>
        <begin position="369"/>
        <end position="401"/>
    </location>
</feature>